<keyword evidence="4 11" id="KW-0679">Respiratory chain</keyword>
<evidence type="ECO:0000256" key="10">
    <source>
        <dbReference type="ARBA" id="ARBA00023136"/>
    </source>
</evidence>
<gene>
    <name evidence="12" type="primary">QCR8</name>
    <name evidence="12" type="ORF">V5O48_005469</name>
</gene>
<dbReference type="Gene3D" id="1.20.5.210">
    <property type="entry name" value="Cytochrome b-c1 complex subunit 8"/>
    <property type="match status" value="1"/>
</dbReference>
<keyword evidence="6 11" id="KW-0999">Mitochondrion inner membrane</keyword>
<evidence type="ECO:0000313" key="13">
    <source>
        <dbReference type="Proteomes" id="UP001465976"/>
    </source>
</evidence>
<name>A0ABR3FN18_9AGAR</name>
<keyword evidence="9 11" id="KW-0496">Mitochondrion</keyword>
<evidence type="ECO:0000256" key="8">
    <source>
        <dbReference type="ARBA" id="ARBA00022989"/>
    </source>
</evidence>
<keyword evidence="3 11" id="KW-0813">Transport</keyword>
<protein>
    <recommendedName>
        <fullName evidence="11">Cytochrome b-c1 complex subunit 8</fullName>
    </recommendedName>
    <alternativeName>
        <fullName evidence="11">Complex III subunit 8</fullName>
    </alternativeName>
</protein>
<evidence type="ECO:0000256" key="2">
    <source>
        <dbReference type="ARBA" id="ARBA00007668"/>
    </source>
</evidence>
<keyword evidence="7 11" id="KW-0249">Electron transport</keyword>
<reference evidence="12 13" key="1">
    <citation type="submission" date="2024-02" db="EMBL/GenBank/DDBJ databases">
        <title>A draft genome for the cacao thread blight pathogen Marasmius crinis-equi.</title>
        <authorList>
            <person name="Cohen S.P."/>
            <person name="Baruah I.K."/>
            <person name="Amoako-Attah I."/>
            <person name="Bukari Y."/>
            <person name="Meinhardt L.W."/>
            <person name="Bailey B.A."/>
        </authorList>
    </citation>
    <scope>NUCLEOTIDE SEQUENCE [LARGE SCALE GENOMIC DNA]</scope>
    <source>
        <strain evidence="12 13">GH-76</strain>
    </source>
</reference>
<evidence type="ECO:0000256" key="9">
    <source>
        <dbReference type="ARBA" id="ARBA00023128"/>
    </source>
</evidence>
<dbReference type="Proteomes" id="UP001465976">
    <property type="component" value="Unassembled WGS sequence"/>
</dbReference>
<proteinExistence type="inferred from homology"/>
<dbReference type="EMBL" id="JBAHYK010000219">
    <property type="protein sequence ID" value="KAL0576494.1"/>
    <property type="molecule type" value="Genomic_DNA"/>
</dbReference>
<dbReference type="PANTHER" id="PTHR12119:SF2">
    <property type="entry name" value="CYTOCHROME B-C1 COMPLEX SUBUNIT 8"/>
    <property type="match status" value="1"/>
</dbReference>
<dbReference type="Pfam" id="PF02939">
    <property type="entry name" value="UcrQ"/>
    <property type="match status" value="1"/>
</dbReference>
<keyword evidence="10 11" id="KW-0472">Membrane</keyword>
<evidence type="ECO:0000256" key="7">
    <source>
        <dbReference type="ARBA" id="ARBA00022982"/>
    </source>
</evidence>
<comment type="subcellular location">
    <subcellularLocation>
        <location evidence="1 11">Mitochondrion inner membrane</location>
        <topology evidence="1 11">Single-pass membrane protein</topology>
    </subcellularLocation>
</comment>
<keyword evidence="8 11" id="KW-1133">Transmembrane helix</keyword>
<accession>A0ABR3FN18</accession>
<comment type="similarity">
    <text evidence="2 11">Belongs to the UQCRQ/QCR8 family.</text>
</comment>
<evidence type="ECO:0000256" key="11">
    <source>
        <dbReference type="RuleBase" id="RU368118"/>
    </source>
</evidence>
<evidence type="ECO:0000256" key="5">
    <source>
        <dbReference type="ARBA" id="ARBA00022692"/>
    </source>
</evidence>
<dbReference type="InterPro" id="IPR036642">
    <property type="entry name" value="Cyt_bc1_su8_sf"/>
</dbReference>
<evidence type="ECO:0000256" key="3">
    <source>
        <dbReference type="ARBA" id="ARBA00022448"/>
    </source>
</evidence>
<keyword evidence="13" id="KW-1185">Reference proteome</keyword>
<dbReference type="InterPro" id="IPR004205">
    <property type="entry name" value="Cyt_bc1_su8"/>
</dbReference>
<keyword evidence="5 11" id="KW-0812">Transmembrane</keyword>
<dbReference type="SUPFAM" id="SSF81508">
    <property type="entry name" value="Ubiquinone-binding protein QP-C of cytochrome bc1 complex (Ubiquinol-cytochrome c reductase)"/>
    <property type="match status" value="1"/>
</dbReference>
<evidence type="ECO:0000256" key="6">
    <source>
        <dbReference type="ARBA" id="ARBA00022792"/>
    </source>
</evidence>
<comment type="caution">
    <text evidence="12">The sequence shown here is derived from an EMBL/GenBank/DDBJ whole genome shotgun (WGS) entry which is preliminary data.</text>
</comment>
<organism evidence="12 13">
    <name type="scientific">Marasmius crinis-equi</name>
    <dbReference type="NCBI Taxonomy" id="585013"/>
    <lineage>
        <taxon>Eukaryota</taxon>
        <taxon>Fungi</taxon>
        <taxon>Dikarya</taxon>
        <taxon>Basidiomycota</taxon>
        <taxon>Agaricomycotina</taxon>
        <taxon>Agaricomycetes</taxon>
        <taxon>Agaricomycetidae</taxon>
        <taxon>Agaricales</taxon>
        <taxon>Marasmiineae</taxon>
        <taxon>Marasmiaceae</taxon>
        <taxon>Marasmius</taxon>
    </lineage>
</organism>
<dbReference type="PANTHER" id="PTHR12119">
    <property type="entry name" value="UBIQUINOL-CYTOCHROME C REDUCTASE COMPLEX UBIQUINONE-BINDING PROTEIN QP-C"/>
    <property type="match status" value="1"/>
</dbReference>
<evidence type="ECO:0000256" key="4">
    <source>
        <dbReference type="ARBA" id="ARBA00022660"/>
    </source>
</evidence>
<evidence type="ECO:0000313" key="12">
    <source>
        <dbReference type="EMBL" id="KAL0576494.1"/>
    </source>
</evidence>
<feature type="transmembrane region" description="Helical" evidence="11">
    <location>
        <begin position="57"/>
        <end position="74"/>
    </location>
</feature>
<comment type="subunit">
    <text evidence="11">Component of the ubiquinol-cytochrome c oxidoreductase (cytochrome b-c1 complex, complex III, CIII), a multisubunit enzyme composed of 3 respiratory subunits cytochrome b, cytochrome c1 and Rieske protein, 2 core protein subunits, and additional low-molecular weight protein subunits. The complex exists as an obligatory dimer and forms supercomplexes (SCs) in the inner mitochondrial membrane with cytochrome c oxidase (complex IV, CIV).</text>
</comment>
<comment type="function">
    <text evidence="11">Component of the ubiquinol-cytochrome c oxidoreductase, a multisubunit transmembrane complex that is part of the mitochondrial electron transport chain which drives oxidative phosphorylation. The complex plays an important role in the uptake of multiple carbon sources present in different host niches.</text>
</comment>
<sequence>MPGPQHAWSKWWGDVHGAGMKQRGIVQYALAPNQAKVAPKMIRTYVFNFYRRVSAEAIYFVIPFAIAYGTYTWGNARYAHINSKAGHLEAGEHH</sequence>
<evidence type="ECO:0000256" key="1">
    <source>
        <dbReference type="ARBA" id="ARBA00004434"/>
    </source>
</evidence>